<comment type="caution">
    <text evidence="1">The sequence shown here is derived from an EMBL/GenBank/DDBJ whole genome shotgun (WGS) entry which is preliminary data.</text>
</comment>
<evidence type="ECO:0000313" key="1">
    <source>
        <dbReference type="EMBL" id="CCO46409.1"/>
    </source>
</evidence>
<reference evidence="1 2" key="1">
    <citation type="journal article" date="2013" name="ISME J.">
        <title>Comparative genomics of pathogenic lineages of Vibrio nigripulchritudo identifies virulence-associated traits.</title>
        <authorList>
            <person name="Goudenege D."/>
            <person name="Labreuche Y."/>
            <person name="Krin E."/>
            <person name="Ansquer D."/>
            <person name="Mangenot S."/>
            <person name="Calteau A."/>
            <person name="Medigue C."/>
            <person name="Mazel D."/>
            <person name="Polz M.F."/>
            <person name="Le Roux F."/>
        </authorList>
    </citation>
    <scope>NUCLEOTIDE SEQUENCE [LARGE SCALE GENOMIC DNA]</scope>
    <source>
        <strain evidence="1 2">SOn1</strain>
    </source>
</reference>
<evidence type="ECO:0008006" key="3">
    <source>
        <dbReference type="Google" id="ProtNLM"/>
    </source>
</evidence>
<protein>
    <recommendedName>
        <fullName evidence="3">HEAT repeat domain-containing protein</fullName>
    </recommendedName>
</protein>
<dbReference type="RefSeq" id="WP_022611551.1">
    <property type="nucleotide sequence ID" value="NZ_LK391965.1"/>
</dbReference>
<dbReference type="Gene3D" id="1.25.10.10">
    <property type="entry name" value="Leucine-rich Repeat Variant"/>
    <property type="match status" value="1"/>
</dbReference>
<organism evidence="1 2">
    <name type="scientific">Vibrio nigripulchritudo SOn1</name>
    <dbReference type="NCBI Taxonomy" id="1238450"/>
    <lineage>
        <taxon>Bacteria</taxon>
        <taxon>Pseudomonadati</taxon>
        <taxon>Pseudomonadota</taxon>
        <taxon>Gammaproteobacteria</taxon>
        <taxon>Vibrionales</taxon>
        <taxon>Vibrionaceae</taxon>
        <taxon>Vibrio</taxon>
    </lineage>
</organism>
<sequence length="582" mass="65763">MKRTLLLLTICLATIAGASILFFESYEKVITKASLDEHNNQLESKIAQPNIEQTPLEYSEKPLLNEYQFVVSISTKMRNQTMSLGEVNYRFNMALKPVSAGSEQLMGQVYNIQWSTDPQGEDRPAKLTFTTRIDNGAFTNTDLLGLNPSHPLTIIETTLTQFSYFSGNQTLTLADGKHRFFYARENAEQIDREWLGAASNAQTYQVTEQSDEWRLIHNDTGFPQSLNHTHTRTVEYESRMLTVVQQTEIKPVGKLAQLDWKMDHFVAMFNQKWKGLDSATAKNMSKVDDQSFQERFAEYTQSPDLDSAHLIGAYLADQGFSAIKDWLTNQNLSDDQQSLMIFALERSQSPEGEYILSQLIEDNTLDEENRLRAIMSIAKMGEVNSVQALHTLEAVSGSDNQVIAETALLNIGILGNQSEALKGEVSDYLAHNLKSENSPYVTLVSIDNLNNRELDNDVVKYLKSENFDERVVAVKVLARNPEMESRLRNLALSDSNPNVVKEIVDAHLAKSSSLHFDTGYQNQLRNRITDSNVPTPTKEMLFEYLMSGSDDTANNRDVAEQLMKDPELSDSMRTRLEEMLSS</sequence>
<name>A0AAV2VP23_9VIBR</name>
<dbReference type="InterPro" id="IPR016024">
    <property type="entry name" value="ARM-type_fold"/>
</dbReference>
<accession>A0AAV2VP23</accession>
<dbReference type="Proteomes" id="UP000018211">
    <property type="component" value="Unassembled WGS sequence"/>
</dbReference>
<dbReference type="SUPFAM" id="SSF48371">
    <property type="entry name" value="ARM repeat"/>
    <property type="match status" value="1"/>
</dbReference>
<evidence type="ECO:0000313" key="2">
    <source>
        <dbReference type="Proteomes" id="UP000018211"/>
    </source>
</evidence>
<dbReference type="InterPro" id="IPR011989">
    <property type="entry name" value="ARM-like"/>
</dbReference>
<proteinExistence type="predicted"/>
<dbReference type="EMBL" id="CAOF01000086">
    <property type="protein sequence ID" value="CCO46409.1"/>
    <property type="molecule type" value="Genomic_DNA"/>
</dbReference>
<gene>
    <name evidence="1" type="ORF">VIBNISOn1_1760029</name>
</gene>
<dbReference type="AlphaFoldDB" id="A0AAV2VP23"/>